<comment type="caution">
    <text evidence="9">The sequence shown here is derived from an EMBL/GenBank/DDBJ whole genome shotgun (WGS) entry which is preliminary data.</text>
</comment>
<dbReference type="OrthoDB" id="9813966at2"/>
<reference evidence="9 10" key="1">
    <citation type="submission" date="2016-01" db="EMBL/GenBank/DDBJ databases">
        <title>Genome sequence of the acidophilic iron oxidising Ferrovum strain Z-31.</title>
        <authorList>
            <person name="Poehlein A."/>
            <person name="Ullrich S.R."/>
            <person name="Schloemann M."/>
            <person name="Muehling M."/>
            <person name="Daniel R."/>
        </authorList>
    </citation>
    <scope>NUCLEOTIDE SEQUENCE [LARGE SCALE GENOMIC DNA]</scope>
    <source>
        <strain evidence="9 10">Z-31</strain>
    </source>
</reference>
<dbReference type="STRING" id="1789004.FEMY_08740"/>
<keyword evidence="5" id="KW-0472">Membrane</keyword>
<dbReference type="PROSITE" id="PS50111">
    <property type="entry name" value="CHEMOTAXIS_TRANSDUC_2"/>
    <property type="match status" value="1"/>
</dbReference>
<evidence type="ECO:0000256" key="5">
    <source>
        <dbReference type="SAM" id="Phobius"/>
    </source>
</evidence>
<sequence>MKNNGPVTQREIDYPASYVFITRTDLKGIVTEVNDTFVEISGFTRAELVGISHNSVRHPDMPCWAFEDLWKTIKAGYPWRGIVKNRAKSGDHYWVRATVSPIFRQGQVVGYLSLRRKPSREEVSAAEALYRQYPEHPPAQRFSLRRWFARLPIRIKMQVAVQPVLLVLLTTATVVAYQQLRKAIIDDAAGKGHGVAMQVIDSANMLMVTGAITDPHNRQLMIKKIIEGQQLTALRLVRTPQVVNQFGPGLPEEHLDDPLIKQTIENSVKAGKSLPYAAIRWVDGHPLMRVITPYIESHNFHETDCLNCHVVEVGSSNGASDLTIDLSENFHRLYLITFLMVTTQVVLQILLFFIFGWVARRFVSAPLNEVSTHLEEIVDGDFSRMVDISGRDETGRLLCEIQSTKVLMGAVIDQISATARNISGSTRQMNQAVQVASEVSTRQSEAAQAAAASVEEMSTSIDATADNARMVEKLSAGSLSGAKDIVEQVVDNMGSISHEVLQASESVRQLGERAGQITELVNAIKEIADQTNLLALNAAIEAARAGEQGRGFAVVADEVRKLAGQSAQSGALIGKVSKDIGEGTKEAIARIQLAVDKVRFGEKMAEKAGSTIDDIAQSSEKIMAGVGDIVAAVQSQSTEGREVANRIEQIAQGAERNAVVVQTIEEAERVLSALVREMDLQTRTFKT</sequence>
<feature type="domain" description="HAMP" evidence="8">
    <location>
        <begin position="361"/>
        <end position="413"/>
    </location>
</feature>
<dbReference type="PATRIC" id="fig|1789004.3.peg.886"/>
<dbReference type="InterPro" id="IPR004089">
    <property type="entry name" value="MCPsignal_dom"/>
</dbReference>
<dbReference type="InterPro" id="IPR013655">
    <property type="entry name" value="PAS_fold_3"/>
</dbReference>
<evidence type="ECO:0000256" key="2">
    <source>
        <dbReference type="ARBA" id="ARBA00023224"/>
    </source>
</evidence>
<dbReference type="PANTHER" id="PTHR32089:SF112">
    <property type="entry name" value="LYSOZYME-LIKE PROTEIN-RELATED"/>
    <property type="match status" value="1"/>
</dbReference>
<dbReference type="FunFam" id="1.10.287.950:FF:000001">
    <property type="entry name" value="Methyl-accepting chemotaxis sensory transducer"/>
    <property type="match status" value="1"/>
</dbReference>
<evidence type="ECO:0000313" key="10">
    <source>
        <dbReference type="Proteomes" id="UP000075653"/>
    </source>
</evidence>
<dbReference type="CDD" id="cd11386">
    <property type="entry name" value="MCP_signal"/>
    <property type="match status" value="1"/>
</dbReference>
<dbReference type="Proteomes" id="UP000075653">
    <property type="component" value="Unassembled WGS sequence"/>
</dbReference>
<dbReference type="PROSITE" id="PS50885">
    <property type="entry name" value="HAMP"/>
    <property type="match status" value="1"/>
</dbReference>
<dbReference type="InterPro" id="IPR003660">
    <property type="entry name" value="HAMP_dom"/>
</dbReference>
<evidence type="ECO:0000256" key="1">
    <source>
        <dbReference type="ARBA" id="ARBA00004370"/>
    </source>
</evidence>
<comment type="similarity">
    <text evidence="3">Belongs to the methyl-accepting chemotaxis (MCP) protein family.</text>
</comment>
<keyword evidence="5" id="KW-1133">Transmembrane helix</keyword>
<dbReference type="Pfam" id="PF00015">
    <property type="entry name" value="MCPsignal"/>
    <property type="match status" value="1"/>
</dbReference>
<dbReference type="InterPro" id="IPR000014">
    <property type="entry name" value="PAS"/>
</dbReference>
<dbReference type="Pfam" id="PF08447">
    <property type="entry name" value="PAS_3"/>
    <property type="match status" value="1"/>
</dbReference>
<dbReference type="GO" id="GO:0006935">
    <property type="term" value="P:chemotaxis"/>
    <property type="evidence" value="ECO:0007669"/>
    <property type="project" value="UniProtKB-ARBA"/>
</dbReference>
<dbReference type="SUPFAM" id="SSF55785">
    <property type="entry name" value="PYP-like sensor domain (PAS domain)"/>
    <property type="match status" value="1"/>
</dbReference>
<proteinExistence type="inferred from homology"/>
<dbReference type="GO" id="GO:0016020">
    <property type="term" value="C:membrane"/>
    <property type="evidence" value="ECO:0007669"/>
    <property type="project" value="UniProtKB-SubCell"/>
</dbReference>
<dbReference type="SMART" id="SM00086">
    <property type="entry name" value="PAC"/>
    <property type="match status" value="1"/>
</dbReference>
<keyword evidence="10" id="KW-1185">Reference proteome</keyword>
<feature type="transmembrane region" description="Helical" evidence="5">
    <location>
        <begin position="333"/>
        <end position="358"/>
    </location>
</feature>
<dbReference type="PROSITE" id="PS50112">
    <property type="entry name" value="PAS"/>
    <property type="match status" value="1"/>
</dbReference>
<dbReference type="SMART" id="SM00283">
    <property type="entry name" value="MA"/>
    <property type="match status" value="1"/>
</dbReference>
<evidence type="ECO:0000259" key="7">
    <source>
        <dbReference type="PROSITE" id="PS50112"/>
    </source>
</evidence>
<evidence type="ECO:0000259" key="6">
    <source>
        <dbReference type="PROSITE" id="PS50111"/>
    </source>
</evidence>
<evidence type="ECO:0000259" key="8">
    <source>
        <dbReference type="PROSITE" id="PS50885"/>
    </source>
</evidence>
<dbReference type="RefSeq" id="WP_051862129.1">
    <property type="nucleotide sequence ID" value="NZ_CP149478.1"/>
</dbReference>
<feature type="transmembrane region" description="Helical" evidence="5">
    <location>
        <begin position="159"/>
        <end position="177"/>
    </location>
</feature>
<dbReference type="AlphaFoldDB" id="A0A149VZ25"/>
<evidence type="ECO:0000256" key="4">
    <source>
        <dbReference type="PROSITE-ProRule" id="PRU00284"/>
    </source>
</evidence>
<dbReference type="Gene3D" id="3.30.450.20">
    <property type="entry name" value="PAS domain"/>
    <property type="match status" value="1"/>
</dbReference>
<feature type="domain" description="PAS" evidence="7">
    <location>
        <begin position="21"/>
        <end position="60"/>
    </location>
</feature>
<dbReference type="GO" id="GO:0007165">
    <property type="term" value="P:signal transduction"/>
    <property type="evidence" value="ECO:0007669"/>
    <property type="project" value="UniProtKB-KW"/>
</dbReference>
<comment type="subcellular location">
    <subcellularLocation>
        <location evidence="1">Membrane</location>
    </subcellularLocation>
</comment>
<dbReference type="CDD" id="cd06225">
    <property type="entry name" value="HAMP"/>
    <property type="match status" value="1"/>
</dbReference>
<evidence type="ECO:0000313" key="9">
    <source>
        <dbReference type="EMBL" id="KXW58475.1"/>
    </source>
</evidence>
<keyword evidence="5" id="KW-0812">Transmembrane</keyword>
<dbReference type="NCBIfam" id="TIGR00229">
    <property type="entry name" value="sensory_box"/>
    <property type="match status" value="1"/>
</dbReference>
<gene>
    <name evidence="9" type="primary">aer_4</name>
    <name evidence="9" type="ORF">FEMY_08740</name>
</gene>
<dbReference type="InterPro" id="IPR001610">
    <property type="entry name" value="PAC"/>
</dbReference>
<dbReference type="SUPFAM" id="SSF58104">
    <property type="entry name" value="Methyl-accepting chemotaxis protein (MCP) signaling domain"/>
    <property type="match status" value="1"/>
</dbReference>
<dbReference type="CDD" id="cd00130">
    <property type="entry name" value="PAS"/>
    <property type="match status" value="1"/>
</dbReference>
<dbReference type="InterPro" id="IPR035965">
    <property type="entry name" value="PAS-like_dom_sf"/>
</dbReference>
<accession>A0A149VZ25</accession>
<keyword evidence="9" id="KW-0675">Receptor</keyword>
<dbReference type="Pfam" id="PF00672">
    <property type="entry name" value="HAMP"/>
    <property type="match status" value="1"/>
</dbReference>
<evidence type="ECO:0000256" key="3">
    <source>
        <dbReference type="ARBA" id="ARBA00029447"/>
    </source>
</evidence>
<keyword evidence="2 4" id="KW-0807">Transducer</keyword>
<dbReference type="PANTHER" id="PTHR32089">
    <property type="entry name" value="METHYL-ACCEPTING CHEMOTAXIS PROTEIN MCPB"/>
    <property type="match status" value="1"/>
</dbReference>
<dbReference type="EMBL" id="LRRD01000013">
    <property type="protein sequence ID" value="KXW58475.1"/>
    <property type="molecule type" value="Genomic_DNA"/>
</dbReference>
<organism evidence="9 10">
    <name type="scientific">Ferrovum myxofaciens</name>
    <dbReference type="NCBI Taxonomy" id="416213"/>
    <lineage>
        <taxon>Bacteria</taxon>
        <taxon>Pseudomonadati</taxon>
        <taxon>Pseudomonadota</taxon>
        <taxon>Betaproteobacteria</taxon>
        <taxon>Ferrovales</taxon>
        <taxon>Ferrovaceae</taxon>
        <taxon>Ferrovum</taxon>
    </lineage>
</organism>
<protein>
    <submittedName>
        <fullName evidence="9">Aerotaxis receptor</fullName>
    </submittedName>
</protein>
<dbReference type="Gene3D" id="1.10.287.950">
    <property type="entry name" value="Methyl-accepting chemotaxis protein"/>
    <property type="match status" value="1"/>
</dbReference>
<feature type="domain" description="Methyl-accepting transducer" evidence="6">
    <location>
        <begin position="418"/>
        <end position="651"/>
    </location>
</feature>
<name>A0A149VZ25_9PROT</name>